<dbReference type="InterPro" id="IPR022764">
    <property type="entry name" value="Peptidase_S54_rhomboid_dom"/>
</dbReference>
<dbReference type="PANTHER" id="PTHR43066:SF26">
    <property type="entry name" value="RHOMBOID PROTEASE GLPG"/>
    <property type="match status" value="1"/>
</dbReference>
<evidence type="ECO:0000256" key="5">
    <source>
        <dbReference type="ARBA" id="ARBA00022989"/>
    </source>
</evidence>
<feature type="transmembrane region" description="Helical" evidence="7">
    <location>
        <begin position="128"/>
        <end position="148"/>
    </location>
</feature>
<organism evidence="9 10">
    <name type="scientific">Synoicihabitans lomoniglobus</name>
    <dbReference type="NCBI Taxonomy" id="2909285"/>
    <lineage>
        <taxon>Bacteria</taxon>
        <taxon>Pseudomonadati</taxon>
        <taxon>Verrucomicrobiota</taxon>
        <taxon>Opitutia</taxon>
        <taxon>Opitutales</taxon>
        <taxon>Opitutaceae</taxon>
        <taxon>Synoicihabitans</taxon>
    </lineage>
</organism>
<dbReference type="SUPFAM" id="SSF144091">
    <property type="entry name" value="Rhomboid-like"/>
    <property type="match status" value="1"/>
</dbReference>
<keyword evidence="10" id="KW-1185">Reference proteome</keyword>
<evidence type="ECO:0000256" key="6">
    <source>
        <dbReference type="ARBA" id="ARBA00023136"/>
    </source>
</evidence>
<protein>
    <submittedName>
        <fullName evidence="9">Rhomboid family intramembrane serine protease</fullName>
    </submittedName>
</protein>
<accession>A0AAF0CRA8</accession>
<evidence type="ECO:0000256" key="1">
    <source>
        <dbReference type="ARBA" id="ARBA00004141"/>
    </source>
</evidence>
<feature type="transmembrane region" description="Helical" evidence="7">
    <location>
        <begin position="100"/>
        <end position="122"/>
    </location>
</feature>
<evidence type="ECO:0000313" key="9">
    <source>
        <dbReference type="EMBL" id="WED66516.1"/>
    </source>
</evidence>
<feature type="transmembrane region" description="Helical" evidence="7">
    <location>
        <begin position="66"/>
        <end position="88"/>
    </location>
</feature>
<keyword evidence="5 7" id="KW-1133">Transmembrane helix</keyword>
<feature type="transmembrane region" description="Helical" evidence="7">
    <location>
        <begin position="155"/>
        <end position="178"/>
    </location>
</feature>
<dbReference type="KEGG" id="slom:PXH66_06595"/>
<dbReference type="RefSeq" id="WP_330929038.1">
    <property type="nucleotide sequence ID" value="NZ_CP119075.1"/>
</dbReference>
<dbReference type="AlphaFoldDB" id="A0AAF0CRA8"/>
<feature type="transmembrane region" description="Helical" evidence="7">
    <location>
        <begin position="198"/>
        <end position="215"/>
    </location>
</feature>
<keyword evidence="6 7" id="KW-0472">Membrane</keyword>
<evidence type="ECO:0000256" key="3">
    <source>
        <dbReference type="ARBA" id="ARBA00022519"/>
    </source>
</evidence>
<keyword evidence="3" id="KW-0997">Cell inner membrane</keyword>
<dbReference type="Proteomes" id="UP001218638">
    <property type="component" value="Chromosome"/>
</dbReference>
<keyword evidence="9" id="KW-0645">Protease</keyword>
<evidence type="ECO:0000256" key="7">
    <source>
        <dbReference type="SAM" id="Phobius"/>
    </source>
</evidence>
<dbReference type="GO" id="GO:0004252">
    <property type="term" value="F:serine-type endopeptidase activity"/>
    <property type="evidence" value="ECO:0007669"/>
    <property type="project" value="InterPro"/>
</dbReference>
<feature type="transmembrane region" description="Helical" evidence="7">
    <location>
        <begin position="16"/>
        <end position="37"/>
    </location>
</feature>
<evidence type="ECO:0000256" key="2">
    <source>
        <dbReference type="ARBA" id="ARBA00022475"/>
    </source>
</evidence>
<evidence type="ECO:0000256" key="4">
    <source>
        <dbReference type="ARBA" id="ARBA00022692"/>
    </source>
</evidence>
<evidence type="ECO:0000313" key="10">
    <source>
        <dbReference type="Proteomes" id="UP001218638"/>
    </source>
</evidence>
<dbReference type="GO" id="GO:0006508">
    <property type="term" value="P:proteolysis"/>
    <property type="evidence" value="ECO:0007669"/>
    <property type="project" value="UniProtKB-KW"/>
</dbReference>
<sequence>MIPLWDSHKAKRGGGVTSLLVTMNLLVFAGETGLALFDPTGLEALFNQFALVPSRWIQSWQTWRGWVPVFTAMFLHGSFMHVLGNMLFLRVFGRSLEDHLGSFVFLMLYLITGVGAAGAQVLADSGSAVPMIGASGAISGVLGAYLLLLPTRWIVALVPWIVPIVPIPALLFLAIWFAVQLTNGLGSLGAAPAGGVAWWAHAGGFVAGMVMAAMLRRDGSAKSRRGRRKD</sequence>
<dbReference type="EMBL" id="CP119075">
    <property type="protein sequence ID" value="WED66516.1"/>
    <property type="molecule type" value="Genomic_DNA"/>
</dbReference>
<gene>
    <name evidence="9" type="ORF">PXH66_06595</name>
</gene>
<dbReference type="InterPro" id="IPR035952">
    <property type="entry name" value="Rhomboid-like_sf"/>
</dbReference>
<evidence type="ECO:0000259" key="8">
    <source>
        <dbReference type="Pfam" id="PF01694"/>
    </source>
</evidence>
<feature type="domain" description="Peptidase S54 rhomboid" evidence="8">
    <location>
        <begin position="61"/>
        <end position="217"/>
    </location>
</feature>
<name>A0AAF0CRA8_9BACT</name>
<dbReference type="PANTHER" id="PTHR43066">
    <property type="entry name" value="RHOMBOID-RELATED PROTEIN"/>
    <property type="match status" value="1"/>
</dbReference>
<keyword evidence="9" id="KW-0378">Hydrolase</keyword>
<reference evidence="9" key="1">
    <citation type="submission" date="2023-03" db="EMBL/GenBank/DDBJ databases">
        <title>Lomoglobus Profundus gen. nov., sp. nov., a novel member of the phylum Verrucomicrobia, isolated from deep-marine sediment of South China Sea.</title>
        <authorList>
            <person name="Ahmad T."/>
            <person name="Ishaq S.E."/>
            <person name="Wang F."/>
        </authorList>
    </citation>
    <scope>NUCLEOTIDE SEQUENCE</scope>
    <source>
        <strain evidence="9">LMO-M01</strain>
    </source>
</reference>
<dbReference type="GO" id="GO:0016020">
    <property type="term" value="C:membrane"/>
    <property type="evidence" value="ECO:0007669"/>
    <property type="project" value="UniProtKB-SubCell"/>
</dbReference>
<dbReference type="Gene3D" id="1.20.1540.10">
    <property type="entry name" value="Rhomboid-like"/>
    <property type="match status" value="1"/>
</dbReference>
<keyword evidence="4 7" id="KW-0812">Transmembrane</keyword>
<comment type="subcellular location">
    <subcellularLocation>
        <location evidence="1">Membrane</location>
        <topology evidence="1">Multi-pass membrane protein</topology>
    </subcellularLocation>
</comment>
<keyword evidence="2" id="KW-1003">Cell membrane</keyword>
<proteinExistence type="predicted"/>
<dbReference type="Pfam" id="PF01694">
    <property type="entry name" value="Rhomboid"/>
    <property type="match status" value="1"/>
</dbReference>